<keyword evidence="4" id="KW-1003">Cell membrane</keyword>
<dbReference type="AlphaFoldDB" id="A0A6B2M260"/>
<sequence length="365" mass="38775">MPLSEAGGMEKGRNPQNSRARKGWMIPLLSGCLLILGLISLMLGPLVTEPGAVLAVLGNRLSFGHWPEVVDSRVAAAVWEIRLPRVLVAMGVGAALATAGACLQGLFRNPLADPGLIGVSSGGAIGSILAISSLGWLPGMTGWLAALQVPLWAMLGAMLTTFIVYRIARIAGKTHISTLLLAGIAVNALAGAIVGAVLYLSDNDALRRFTFWTLGSLHTTTWKSVAMMAPFIVVPILILPRYRNALNAFLLGEAEAYHLGFNTQWVKRIVVGLCAIMVGVTVAFCGLIGFVGLVVPHVVRMIWGPDFRRLIPASAFLGAFLVLAADLVARTVNAPAEIPIGVVTSLMGAPFFLYLINRRKRQLSV</sequence>
<dbReference type="EMBL" id="JAAGNX010000002">
    <property type="protein sequence ID" value="NDV62466.1"/>
    <property type="molecule type" value="Genomic_DNA"/>
</dbReference>
<evidence type="ECO:0000256" key="4">
    <source>
        <dbReference type="ARBA" id="ARBA00022475"/>
    </source>
</evidence>
<dbReference type="GO" id="GO:0022857">
    <property type="term" value="F:transmembrane transporter activity"/>
    <property type="evidence" value="ECO:0007669"/>
    <property type="project" value="InterPro"/>
</dbReference>
<comment type="similarity">
    <text evidence="2">Belongs to the binding-protein-dependent transport system permease family. FecCD subfamily.</text>
</comment>
<feature type="transmembrane region" description="Helical" evidence="8">
    <location>
        <begin position="23"/>
        <end position="43"/>
    </location>
</feature>
<evidence type="ECO:0000313" key="10">
    <source>
        <dbReference type="Proteomes" id="UP000478417"/>
    </source>
</evidence>
<dbReference type="Proteomes" id="UP000478417">
    <property type="component" value="Unassembled WGS sequence"/>
</dbReference>
<keyword evidence="6 8" id="KW-1133">Transmembrane helix</keyword>
<evidence type="ECO:0000256" key="8">
    <source>
        <dbReference type="SAM" id="Phobius"/>
    </source>
</evidence>
<reference evidence="9 10" key="1">
    <citation type="submission" date="2020-02" db="EMBL/GenBank/DDBJ databases">
        <title>Albibacoteraceae fam. nov., the first described family within the subdivision 4 Verrucomicrobia.</title>
        <authorList>
            <person name="Xi F."/>
        </authorList>
    </citation>
    <scope>NUCLEOTIDE SEQUENCE [LARGE SCALE GENOMIC DNA]</scope>
    <source>
        <strain evidence="9 10">CK1056</strain>
    </source>
</reference>
<evidence type="ECO:0000256" key="2">
    <source>
        <dbReference type="ARBA" id="ARBA00007935"/>
    </source>
</evidence>
<keyword evidence="5 8" id="KW-0812">Transmembrane</keyword>
<gene>
    <name evidence="9" type="ORF">G0Q06_08395</name>
</gene>
<evidence type="ECO:0000256" key="3">
    <source>
        <dbReference type="ARBA" id="ARBA00022448"/>
    </source>
</evidence>
<dbReference type="GO" id="GO:0033214">
    <property type="term" value="P:siderophore-iron import into cell"/>
    <property type="evidence" value="ECO:0007669"/>
    <property type="project" value="TreeGrafter"/>
</dbReference>
<dbReference type="FunFam" id="1.10.3470.10:FF:000001">
    <property type="entry name" value="Vitamin B12 ABC transporter permease BtuC"/>
    <property type="match status" value="1"/>
</dbReference>
<proteinExistence type="inferred from homology"/>
<comment type="caution">
    <text evidence="9">The sequence shown here is derived from an EMBL/GenBank/DDBJ whole genome shotgun (WGS) entry which is preliminary data.</text>
</comment>
<evidence type="ECO:0000313" key="9">
    <source>
        <dbReference type="EMBL" id="NDV62466.1"/>
    </source>
</evidence>
<keyword evidence="3" id="KW-0813">Transport</keyword>
<keyword evidence="10" id="KW-1185">Reference proteome</keyword>
<dbReference type="PANTHER" id="PTHR30472">
    <property type="entry name" value="FERRIC ENTEROBACTIN TRANSPORT SYSTEM PERMEASE PROTEIN"/>
    <property type="match status" value="1"/>
</dbReference>
<dbReference type="PANTHER" id="PTHR30472:SF25">
    <property type="entry name" value="ABC TRANSPORTER PERMEASE PROTEIN MJ0876-RELATED"/>
    <property type="match status" value="1"/>
</dbReference>
<dbReference type="CDD" id="cd06550">
    <property type="entry name" value="TM_ABC_iron-siderophores_like"/>
    <property type="match status" value="1"/>
</dbReference>
<evidence type="ECO:0000256" key="5">
    <source>
        <dbReference type="ARBA" id="ARBA00022692"/>
    </source>
</evidence>
<dbReference type="InterPro" id="IPR000522">
    <property type="entry name" value="ABC_transptr_permease_BtuC"/>
</dbReference>
<feature type="transmembrane region" description="Helical" evidence="8">
    <location>
        <begin position="269"/>
        <end position="298"/>
    </location>
</feature>
<evidence type="ECO:0000256" key="1">
    <source>
        <dbReference type="ARBA" id="ARBA00004651"/>
    </source>
</evidence>
<feature type="transmembrane region" description="Helical" evidence="8">
    <location>
        <begin position="338"/>
        <end position="356"/>
    </location>
</feature>
<keyword evidence="7 8" id="KW-0472">Membrane</keyword>
<name>A0A6B2M260_9BACT</name>
<feature type="transmembrane region" description="Helical" evidence="8">
    <location>
        <begin position="179"/>
        <end position="200"/>
    </location>
</feature>
<dbReference type="Pfam" id="PF01032">
    <property type="entry name" value="FecCD"/>
    <property type="match status" value="1"/>
</dbReference>
<feature type="transmembrane region" description="Helical" evidence="8">
    <location>
        <begin position="220"/>
        <end position="239"/>
    </location>
</feature>
<protein>
    <submittedName>
        <fullName evidence="9">Iron ABC transporter permease</fullName>
    </submittedName>
</protein>
<evidence type="ECO:0000256" key="6">
    <source>
        <dbReference type="ARBA" id="ARBA00022989"/>
    </source>
</evidence>
<organism evidence="9 10">
    <name type="scientific">Oceanipulchritudo coccoides</name>
    <dbReference type="NCBI Taxonomy" id="2706888"/>
    <lineage>
        <taxon>Bacteria</taxon>
        <taxon>Pseudomonadati</taxon>
        <taxon>Verrucomicrobiota</taxon>
        <taxon>Opitutia</taxon>
        <taxon>Puniceicoccales</taxon>
        <taxon>Oceanipulchritudinaceae</taxon>
        <taxon>Oceanipulchritudo</taxon>
    </lineage>
</organism>
<dbReference type="Gene3D" id="1.10.3470.10">
    <property type="entry name" value="ABC transporter involved in vitamin B12 uptake, BtuC"/>
    <property type="match status" value="1"/>
</dbReference>
<evidence type="ECO:0000256" key="7">
    <source>
        <dbReference type="ARBA" id="ARBA00023136"/>
    </source>
</evidence>
<dbReference type="RefSeq" id="WP_163964381.1">
    <property type="nucleotide sequence ID" value="NZ_JAAGNX010000002.1"/>
</dbReference>
<dbReference type="SUPFAM" id="SSF81345">
    <property type="entry name" value="ABC transporter involved in vitamin B12 uptake, BtuC"/>
    <property type="match status" value="1"/>
</dbReference>
<dbReference type="InterPro" id="IPR037294">
    <property type="entry name" value="ABC_BtuC-like"/>
</dbReference>
<comment type="subcellular location">
    <subcellularLocation>
        <location evidence="1">Cell membrane</location>
        <topology evidence="1">Multi-pass membrane protein</topology>
    </subcellularLocation>
</comment>
<accession>A0A6B2M260</accession>
<feature type="transmembrane region" description="Helical" evidence="8">
    <location>
        <begin position="86"/>
        <end position="103"/>
    </location>
</feature>
<feature type="transmembrane region" description="Helical" evidence="8">
    <location>
        <begin position="115"/>
        <end position="137"/>
    </location>
</feature>
<feature type="transmembrane region" description="Helical" evidence="8">
    <location>
        <begin position="143"/>
        <end position="167"/>
    </location>
</feature>
<dbReference type="GO" id="GO:0005886">
    <property type="term" value="C:plasma membrane"/>
    <property type="evidence" value="ECO:0007669"/>
    <property type="project" value="UniProtKB-SubCell"/>
</dbReference>